<accession>A0A6N9NIU2</accession>
<dbReference type="EMBL" id="WWNE01000006">
    <property type="protein sequence ID" value="NBG65774.1"/>
    <property type="molecule type" value="Genomic_DNA"/>
</dbReference>
<proteinExistence type="predicted"/>
<keyword evidence="1" id="KW-0732">Signal</keyword>
<dbReference type="RefSeq" id="WP_160632736.1">
    <property type="nucleotide sequence ID" value="NZ_WWNE01000006.1"/>
</dbReference>
<evidence type="ECO:0000256" key="1">
    <source>
        <dbReference type="ARBA" id="ARBA00022729"/>
    </source>
</evidence>
<dbReference type="AlphaFoldDB" id="A0A6N9NIU2"/>
<dbReference type="Proteomes" id="UP000470771">
    <property type="component" value="Unassembled WGS sequence"/>
</dbReference>
<reference evidence="3 4" key="1">
    <citation type="submission" date="2019-12" db="EMBL/GenBank/DDBJ databases">
        <authorList>
            <person name="Zhao J."/>
        </authorList>
    </citation>
    <scope>NUCLEOTIDE SEQUENCE [LARGE SCALE GENOMIC DNA]</scope>
    <source>
        <strain evidence="3 4">S-15</strain>
    </source>
</reference>
<feature type="non-terminal residue" evidence="3">
    <location>
        <position position="1"/>
    </location>
</feature>
<organism evidence="3 4">
    <name type="scientific">Acidiluteibacter ferrifornacis</name>
    <dbReference type="NCBI Taxonomy" id="2692424"/>
    <lineage>
        <taxon>Bacteria</taxon>
        <taxon>Pseudomonadati</taxon>
        <taxon>Bacteroidota</taxon>
        <taxon>Flavobacteriia</taxon>
        <taxon>Flavobacteriales</taxon>
        <taxon>Cryomorphaceae</taxon>
        <taxon>Acidiluteibacter</taxon>
    </lineage>
</organism>
<protein>
    <submittedName>
        <fullName evidence="3">T9SS type A sorting domain-containing protein</fullName>
    </submittedName>
</protein>
<comment type="caution">
    <text evidence="3">The sequence shown here is derived from an EMBL/GenBank/DDBJ whole genome shotgun (WGS) entry which is preliminary data.</text>
</comment>
<gene>
    <name evidence="3" type="ORF">GQN54_06565</name>
</gene>
<dbReference type="InterPro" id="IPR026444">
    <property type="entry name" value="Secre_tail"/>
</dbReference>
<dbReference type="NCBIfam" id="TIGR04183">
    <property type="entry name" value="Por_Secre_tail"/>
    <property type="match status" value="1"/>
</dbReference>
<evidence type="ECO:0000313" key="3">
    <source>
        <dbReference type="EMBL" id="NBG65774.1"/>
    </source>
</evidence>
<evidence type="ECO:0000259" key="2">
    <source>
        <dbReference type="Pfam" id="PF18962"/>
    </source>
</evidence>
<keyword evidence="4" id="KW-1185">Reference proteome</keyword>
<feature type="domain" description="Secretion system C-terminal sorting" evidence="2">
    <location>
        <begin position="220"/>
        <end position="296"/>
    </location>
</feature>
<dbReference type="Pfam" id="PF18962">
    <property type="entry name" value="Por_Secre_tail"/>
    <property type="match status" value="1"/>
</dbReference>
<evidence type="ECO:0000313" key="4">
    <source>
        <dbReference type="Proteomes" id="UP000470771"/>
    </source>
</evidence>
<name>A0A6N9NIU2_9FLAO</name>
<sequence length="297" mass="32542">GDVLNDTIVSTINSGFAQPLNQAFPFYYNDFEGATNNWVTYGTNNSWEIGTPSTFFISGPAGGMNAYVTSAASNHNANELSYIETPCFDLSIFNAADEFEIIFDALFRTESDSDQVWMEMTMDNGLTWSKVAAATFAINFYNNTTDDVWDGFSNGGAGNYIPVFNTITGIGGVSQVKFRFVFKSNGSIENDGFALDNFRINSPLYIGVGKNSLDASSFGLYPNPTREQVTISFNNVATGNYELTIEDVKGQKVVNEVIAVKNSNSTREVNTSQFEKGVYFVRLVNGTSTVTKKLVVN</sequence>
<dbReference type="Gene3D" id="2.60.120.260">
    <property type="entry name" value="Galactose-binding domain-like"/>
    <property type="match status" value="1"/>
</dbReference>